<reference evidence="2 3" key="1">
    <citation type="journal article" date="2022" name="bioRxiv">
        <title>Genomics of Preaxostyla Flagellates Illuminates Evolutionary Transitions and the Path Towards Mitochondrial Loss.</title>
        <authorList>
            <person name="Novak L.V.F."/>
            <person name="Treitli S.C."/>
            <person name="Pyrih J."/>
            <person name="Halakuc P."/>
            <person name="Pipaliya S.V."/>
            <person name="Vacek V."/>
            <person name="Brzon O."/>
            <person name="Soukal P."/>
            <person name="Eme L."/>
            <person name="Dacks J.B."/>
            <person name="Karnkowska A."/>
            <person name="Elias M."/>
            <person name="Hampl V."/>
        </authorList>
    </citation>
    <scope>NUCLEOTIDE SEQUENCE [LARGE SCALE GENOMIC DNA]</scope>
    <source>
        <strain evidence="2">NAU3</strain>
        <tissue evidence="2">Gut</tissue>
    </source>
</reference>
<gene>
    <name evidence="2" type="ORF">BLNAU_16926</name>
</gene>
<keyword evidence="3" id="KW-1185">Reference proteome</keyword>
<feature type="region of interest" description="Disordered" evidence="1">
    <location>
        <begin position="719"/>
        <end position="746"/>
    </location>
</feature>
<dbReference type="EMBL" id="JARBJD010000183">
    <property type="protein sequence ID" value="KAK2948126.1"/>
    <property type="molecule type" value="Genomic_DNA"/>
</dbReference>
<organism evidence="2 3">
    <name type="scientific">Blattamonas nauphoetae</name>
    <dbReference type="NCBI Taxonomy" id="2049346"/>
    <lineage>
        <taxon>Eukaryota</taxon>
        <taxon>Metamonada</taxon>
        <taxon>Preaxostyla</taxon>
        <taxon>Oxymonadida</taxon>
        <taxon>Blattamonas</taxon>
    </lineage>
</organism>
<accession>A0ABQ9X7W2</accession>
<comment type="caution">
    <text evidence="2">The sequence shown here is derived from an EMBL/GenBank/DDBJ whole genome shotgun (WGS) entry which is preliminary data.</text>
</comment>
<evidence type="ECO:0000256" key="1">
    <source>
        <dbReference type="SAM" id="MobiDB-lite"/>
    </source>
</evidence>
<evidence type="ECO:0000313" key="3">
    <source>
        <dbReference type="Proteomes" id="UP001281761"/>
    </source>
</evidence>
<evidence type="ECO:0000313" key="2">
    <source>
        <dbReference type="EMBL" id="KAK2948126.1"/>
    </source>
</evidence>
<name>A0ABQ9X7W2_9EUKA</name>
<protein>
    <submittedName>
        <fullName evidence="2">Uncharacterized protein</fullName>
    </submittedName>
</protein>
<proteinExistence type="predicted"/>
<dbReference type="Proteomes" id="UP001281761">
    <property type="component" value="Unassembled WGS sequence"/>
</dbReference>
<sequence>MKGQPHTSLRYLDASCDRENLIAKEGNSPPSNGIHSLFNLQNASLSVVDVVLDMSSETVNHDVKCAVLDSSTVHVSFCEFFWTDLKSLFVLRSSSPSPQSSSSLTLAWCTLKNAVHHLSAIVEDMRKDSTAGTLDMNIVGTRMANMKVVGADGVCVSQTNHRNDLCSFEGISTTVSEMRIMNVSSLPGEVKEASSLFWQRMVGCGIYGSNNHLSGTVLRDVNGGGSFLCSNSTFDWCHTTSSERPSVLTASPPTLSCHSFPTSHGRSSQTELDNADKAYSGQEYSGENRFNLTSVEVTFTQCKFTNMKYSLTSSSEQLAGGSAINLCLRYSHISTTLSLNSCIFSKCSVDSSSPVYGGCVYLYNMSTTTNTIDTCSFEDWYPSNDINAKQQGGGIGTYYSTAPLVITECNFTLSEDTTHRNNGGFLSSYSTSSTSISFTITNSRFVGDATSTGLVIYFSSDTSSPTTPTKFLTVTDSLIHNTNSKIDLSRLDVVTSSGFTRTEITDTSINYGRTSYRTHPHLFLDCKLNDCSIYSIFGERLMILFSGTAFTGKSTSTSSSIVELSSISHVVFHKCDFTDCSIPSSRSLIYSYNLPSLVVDTCSFTRCSGGQSIFDVRYTHSFFYFCSFTNVTGSTAFVMTTYNNYAYIFESCRFELETANKLDVNVYQTEITCLNETTVTGCSSNRPMYFGISWQNRKELLTDLFIPGEVSKNEMRVVIPPTDPEVPADEESTKTESIEPEEDAEQPIQTFTSLSDALGNNSTTPLLHTVITFSDGSFTEDTLLEVSQIVEIVGAGSNISEIHSTQLTTGGFISKSTGKLTLHSLRLVPSSPSSCFGSSKDSASVCVLDVIVEDVSEHTACLFRFAAGSCEIRHSFFKNIESEESLVCVSGTSSLAVTNTIFLTITRTSSKPTPVESIQCASCIEGKTGGEVQVLYCRFGACTTKGRAGAIDLENNVTSAVEIGNSYFDRNYAGEGVPNAVRGDDAVLKSFDDSQLNLNLATIQSFPSLQSILINSKYPVVPPPRLLKMSSDGIDDPLTWSYRYKTITDYIFDTFTLQQLLESRLRNNTHTDLSTNFYHSETMTPFIFQNSSVSVSLGNYNESIITVDQQNKVFITLKDASLSFYYVQFVFDELAKPAFECDDYSSIELRYVAIKLTATTTLTAPFIVSTGPRISVMNQYFPQPFTLDKTPFIQLNRTDKDAYLRYSSATPLLANPLTAPFIVCEGASEVDLSVLTLKMTFEHSASFAYVKDSTVKLSSNKIQLLKSTAQGAFLHLENGAVTIRSDSSNSSSGRQGGLIYCQNSTVNSSSWTLTSCSAKQGGVIYLVDSSLLLSGGSFTNCEAEEGGVFFLLDSSLNMSIGTHTNCRADEGGDFTSSLSWTNSNFTGNSAHDVDESGVDCGKGGAIFVKGTTSSKTAINLESSHFEDNTADFGNDVFLEETVLGGADSTRLGNTYAGSYSRFPHLEIENRNLDDAELHRISNFLPFPTLTISNSTSATLTPACKWEGSHCKTLEYALQFLRTTYENDSLLQRQCKQYPNPMTTEPVVLETIDLIYLGYVTSAIYSGYVLSLSATYDTKEGVVFTIIDGSRLTLERIKFSLTHLHQAVMVNSKEGRVAMKNCFFMSESGTTTSISPISSVGNSLILDTVTFSSTLTTSIATLSAPLIRLATDPSEQDELISGSFEMTNSSFTYLTFEGTAMIEVETTGDVTFTTLKLTNVISDQQTGKYLTLKGRSFKTQLKPEQWDEDLQTKQHLTSLWGEDISMDESEKWRRGSLVYWLVSPSSEVVIGLDEDAVDHPNCGSSTFKCTTLDSAFSSAGLNSIDTISFSVSNTLSAPLSFLSSITLKSCSEERQTITLNDTSSMTINTPLITLSLTSLIFTVAKTNSSPTLFVVENGEMKFSSCLIGSSDSLSPLVVPAKTTKLIDVKSDGTLTLIDTLIHTSLSLTPHLEQHCFFMLTRLFLSQ</sequence>